<dbReference type="STRING" id="135739.BTO32_15330"/>
<dbReference type="Proteomes" id="UP000189339">
    <property type="component" value="Unassembled WGS sequence"/>
</dbReference>
<keyword evidence="1" id="KW-0812">Transmembrane</keyword>
<keyword evidence="1" id="KW-0472">Membrane</keyword>
<organism evidence="2 3">
    <name type="scientific">Marinobacter lutaoensis</name>
    <dbReference type="NCBI Taxonomy" id="135739"/>
    <lineage>
        <taxon>Bacteria</taxon>
        <taxon>Pseudomonadati</taxon>
        <taxon>Pseudomonadota</taxon>
        <taxon>Gammaproteobacteria</taxon>
        <taxon>Pseudomonadales</taxon>
        <taxon>Marinobacteraceae</taxon>
        <taxon>Marinobacter</taxon>
    </lineage>
</organism>
<proteinExistence type="predicted"/>
<dbReference type="EMBL" id="MSCW01000009">
    <property type="protein sequence ID" value="ONF42577.1"/>
    <property type="molecule type" value="Genomic_DNA"/>
</dbReference>
<reference evidence="2" key="1">
    <citation type="submission" date="2016-12" db="EMBL/GenBank/DDBJ databases">
        <title>Marinobacter lutaoensis whole genome sequencing.</title>
        <authorList>
            <person name="Verma A."/>
            <person name="Krishnamurthi S."/>
        </authorList>
    </citation>
    <scope>NUCLEOTIDE SEQUENCE [LARGE SCALE GENOMIC DNA]</scope>
    <source>
        <strain evidence="2">T5054</strain>
    </source>
</reference>
<keyword evidence="1" id="KW-1133">Transmembrane helix</keyword>
<gene>
    <name evidence="2" type="ORF">BTO32_15330</name>
</gene>
<dbReference type="AlphaFoldDB" id="A0A1V2DPM7"/>
<name>A0A1V2DPM7_9GAMM</name>
<keyword evidence="3" id="KW-1185">Reference proteome</keyword>
<evidence type="ECO:0000313" key="3">
    <source>
        <dbReference type="Proteomes" id="UP000189339"/>
    </source>
</evidence>
<sequence length="128" mass="14438">MKPIRISRQILWLGLFGYLMLIPILAEHNVLPPFSLTSPIWLAVILSVTGDLVALVWIGSNGVYGVLHGPQREYRNALQQLPKADLLKMAEHYPELSESERRNLCQVLNQKHPGWTEKVSADTRLGLS</sequence>
<feature type="transmembrane region" description="Helical" evidence="1">
    <location>
        <begin position="42"/>
        <end position="67"/>
    </location>
</feature>
<accession>A0A1V2DPM7</accession>
<protein>
    <submittedName>
        <fullName evidence="2">Uncharacterized protein</fullName>
    </submittedName>
</protein>
<evidence type="ECO:0000256" key="1">
    <source>
        <dbReference type="SAM" id="Phobius"/>
    </source>
</evidence>
<comment type="caution">
    <text evidence="2">The sequence shown here is derived from an EMBL/GenBank/DDBJ whole genome shotgun (WGS) entry which is preliminary data.</text>
</comment>
<evidence type="ECO:0000313" key="2">
    <source>
        <dbReference type="EMBL" id="ONF42577.1"/>
    </source>
</evidence>